<evidence type="ECO:0000256" key="2">
    <source>
        <dbReference type="ARBA" id="ARBA00022679"/>
    </source>
</evidence>
<keyword evidence="1" id="KW-0489">Methyltransferase</keyword>
<keyword evidence="6" id="KW-1185">Reference proteome</keyword>
<dbReference type="InterPro" id="IPR029063">
    <property type="entry name" value="SAM-dependent_MTases_sf"/>
</dbReference>
<dbReference type="Pfam" id="PF03492">
    <property type="entry name" value="Methyltransf_7"/>
    <property type="match status" value="1"/>
</dbReference>
<evidence type="ECO:0000313" key="5">
    <source>
        <dbReference type="EMBL" id="GMI84175.1"/>
    </source>
</evidence>
<evidence type="ECO:0000256" key="3">
    <source>
        <dbReference type="ARBA" id="ARBA00022723"/>
    </source>
</evidence>
<proteinExistence type="predicted"/>
<name>A0A9W7HYB3_HIBTR</name>
<reference evidence="5" key="1">
    <citation type="submission" date="2023-05" db="EMBL/GenBank/DDBJ databases">
        <title>Genome and transcriptome analyses reveal genes involved in the formation of fine ridges on petal epidermal cells in Hibiscus trionum.</title>
        <authorList>
            <person name="Koshimizu S."/>
            <person name="Masuda S."/>
            <person name="Ishii T."/>
            <person name="Shirasu K."/>
            <person name="Hoshino A."/>
            <person name="Arita M."/>
        </authorList>
    </citation>
    <scope>NUCLEOTIDE SEQUENCE</scope>
    <source>
        <strain evidence="5">Hamamatsu line</strain>
    </source>
</reference>
<dbReference type="SUPFAM" id="SSF53335">
    <property type="entry name" value="S-adenosyl-L-methionine-dependent methyltransferases"/>
    <property type="match status" value="1"/>
</dbReference>
<dbReference type="Gene3D" id="1.10.1200.270">
    <property type="entry name" value="Methyltransferase, alpha-helical capping domain"/>
    <property type="match status" value="1"/>
</dbReference>
<evidence type="ECO:0000256" key="4">
    <source>
        <dbReference type="ARBA" id="ARBA00022842"/>
    </source>
</evidence>
<organism evidence="5 6">
    <name type="scientific">Hibiscus trionum</name>
    <name type="common">Flower of an hour</name>
    <dbReference type="NCBI Taxonomy" id="183268"/>
    <lineage>
        <taxon>Eukaryota</taxon>
        <taxon>Viridiplantae</taxon>
        <taxon>Streptophyta</taxon>
        <taxon>Embryophyta</taxon>
        <taxon>Tracheophyta</taxon>
        <taxon>Spermatophyta</taxon>
        <taxon>Magnoliopsida</taxon>
        <taxon>eudicotyledons</taxon>
        <taxon>Gunneridae</taxon>
        <taxon>Pentapetalae</taxon>
        <taxon>rosids</taxon>
        <taxon>malvids</taxon>
        <taxon>Malvales</taxon>
        <taxon>Malvaceae</taxon>
        <taxon>Malvoideae</taxon>
        <taxon>Hibiscus</taxon>
    </lineage>
</organism>
<gene>
    <name evidence="5" type="ORF">HRI_002086800</name>
</gene>
<dbReference type="Proteomes" id="UP001165190">
    <property type="component" value="Unassembled WGS sequence"/>
</dbReference>
<protein>
    <submittedName>
        <fullName evidence="5">Uncharacterized protein</fullName>
    </submittedName>
</protein>
<evidence type="ECO:0000256" key="1">
    <source>
        <dbReference type="ARBA" id="ARBA00022603"/>
    </source>
</evidence>
<comment type="caution">
    <text evidence="5">The sequence shown here is derived from an EMBL/GenBank/DDBJ whole genome shotgun (WGS) entry which is preliminary data.</text>
</comment>
<sequence length="366" mass="41677">MASATVHGTNATDKQISYANNSSLQKKVLLKTRPILEDTIKEMLSKILPVTCIKVADLGCASGPNAFLPAYEIMNTITRFCQQSHKKLPEIQVFLNDLPQNDFNTVFRSVPAFNSRLLEYKGDLRGPCFIAGVPGSFYQRLFPSKSIHFVHSSYCLQWLSKVPKGVENNKGNIYISKMSPPNVAKAYLEQFQNDFSNFLRFRSEEMISGGRMVLTLVGRRIIDPTSKDCCSLWDLLAKSLLDLVDKGLVDESDLDSFNTSYYYPCKEELREIIEKEGSFVLDKIETFEVNWDFEEDDCNEKFEFKKNKGGQNVANCIRAITEPALVSHFGNIIIDELFTKYAQHVSEHLSRERTKHVSIVLVMFMK</sequence>
<accession>A0A9W7HYB3</accession>
<dbReference type="GO" id="GO:0032259">
    <property type="term" value="P:methylation"/>
    <property type="evidence" value="ECO:0007669"/>
    <property type="project" value="UniProtKB-KW"/>
</dbReference>
<dbReference type="GO" id="GO:0008168">
    <property type="term" value="F:methyltransferase activity"/>
    <property type="evidence" value="ECO:0007669"/>
    <property type="project" value="UniProtKB-KW"/>
</dbReference>
<dbReference type="PANTHER" id="PTHR31009">
    <property type="entry name" value="S-ADENOSYL-L-METHIONINE:CARBOXYL METHYLTRANSFERASE FAMILY PROTEIN"/>
    <property type="match status" value="1"/>
</dbReference>
<dbReference type="OrthoDB" id="1523883at2759"/>
<keyword evidence="4" id="KW-0460">Magnesium</keyword>
<keyword evidence="2" id="KW-0808">Transferase</keyword>
<dbReference type="AlphaFoldDB" id="A0A9W7HYB3"/>
<dbReference type="InterPro" id="IPR005299">
    <property type="entry name" value="MeTrfase_7"/>
</dbReference>
<dbReference type="GO" id="GO:0046872">
    <property type="term" value="F:metal ion binding"/>
    <property type="evidence" value="ECO:0007669"/>
    <property type="project" value="UniProtKB-KW"/>
</dbReference>
<dbReference type="InterPro" id="IPR042086">
    <property type="entry name" value="MeTrfase_capping"/>
</dbReference>
<dbReference type="EMBL" id="BSYR01000020">
    <property type="protein sequence ID" value="GMI84175.1"/>
    <property type="molecule type" value="Genomic_DNA"/>
</dbReference>
<evidence type="ECO:0000313" key="6">
    <source>
        <dbReference type="Proteomes" id="UP001165190"/>
    </source>
</evidence>
<keyword evidence="3" id="KW-0479">Metal-binding</keyword>
<dbReference type="Gene3D" id="3.40.50.150">
    <property type="entry name" value="Vaccinia Virus protein VP39"/>
    <property type="match status" value="1"/>
</dbReference>